<dbReference type="InterPro" id="IPR001005">
    <property type="entry name" value="SANT/Myb"/>
</dbReference>
<feature type="region of interest" description="Disordered" evidence="1">
    <location>
        <begin position="237"/>
        <end position="278"/>
    </location>
</feature>
<feature type="domain" description="Myb-like" evidence="2">
    <location>
        <begin position="267"/>
        <end position="330"/>
    </location>
</feature>
<dbReference type="Proteomes" id="UP001231189">
    <property type="component" value="Unassembled WGS sequence"/>
</dbReference>
<dbReference type="SUPFAM" id="SSF46689">
    <property type="entry name" value="Homeodomain-like"/>
    <property type="match status" value="1"/>
</dbReference>
<organism evidence="3 4">
    <name type="scientific">Lolium multiflorum</name>
    <name type="common">Italian ryegrass</name>
    <name type="synonym">Lolium perenne subsp. multiflorum</name>
    <dbReference type="NCBI Taxonomy" id="4521"/>
    <lineage>
        <taxon>Eukaryota</taxon>
        <taxon>Viridiplantae</taxon>
        <taxon>Streptophyta</taxon>
        <taxon>Embryophyta</taxon>
        <taxon>Tracheophyta</taxon>
        <taxon>Spermatophyta</taxon>
        <taxon>Magnoliopsida</taxon>
        <taxon>Liliopsida</taxon>
        <taxon>Poales</taxon>
        <taxon>Poaceae</taxon>
        <taxon>BOP clade</taxon>
        <taxon>Pooideae</taxon>
        <taxon>Poodae</taxon>
        <taxon>Poeae</taxon>
        <taxon>Poeae Chloroplast Group 2 (Poeae type)</taxon>
        <taxon>Loliodinae</taxon>
        <taxon>Loliinae</taxon>
        <taxon>Lolium</taxon>
    </lineage>
</organism>
<dbReference type="AlphaFoldDB" id="A0AAD8TW62"/>
<evidence type="ECO:0000313" key="3">
    <source>
        <dbReference type="EMBL" id="KAK1693165.1"/>
    </source>
</evidence>
<protein>
    <recommendedName>
        <fullName evidence="2">Myb-like domain-containing protein</fullName>
    </recommendedName>
</protein>
<accession>A0AAD8TW62</accession>
<dbReference type="PANTHER" id="PTHR47122:SF11">
    <property type="entry name" value="MYB-LIKE DOMAIN-CONTAINING PROTEIN"/>
    <property type="match status" value="1"/>
</dbReference>
<proteinExistence type="predicted"/>
<dbReference type="SMART" id="SM00717">
    <property type="entry name" value="SANT"/>
    <property type="match status" value="1"/>
</dbReference>
<dbReference type="Pfam" id="PF13921">
    <property type="entry name" value="Myb_DNA-bind_6"/>
    <property type="match status" value="1"/>
</dbReference>
<dbReference type="CDD" id="cd11660">
    <property type="entry name" value="SANT_TRF"/>
    <property type="match status" value="1"/>
</dbReference>
<reference evidence="3" key="1">
    <citation type="submission" date="2023-07" db="EMBL/GenBank/DDBJ databases">
        <title>A chromosome-level genome assembly of Lolium multiflorum.</title>
        <authorList>
            <person name="Chen Y."/>
            <person name="Copetti D."/>
            <person name="Kolliker R."/>
            <person name="Studer B."/>
        </authorList>
    </citation>
    <scope>NUCLEOTIDE SEQUENCE</scope>
    <source>
        <strain evidence="3">02402/16</strain>
        <tissue evidence="3">Leaf</tissue>
    </source>
</reference>
<gene>
    <name evidence="3" type="ORF">QYE76_009862</name>
</gene>
<evidence type="ECO:0000256" key="1">
    <source>
        <dbReference type="SAM" id="MobiDB-lite"/>
    </source>
</evidence>
<evidence type="ECO:0000313" key="4">
    <source>
        <dbReference type="Proteomes" id="UP001231189"/>
    </source>
</evidence>
<name>A0AAD8TW62_LOLMU</name>
<dbReference type="EMBL" id="JAUUTY010000001">
    <property type="protein sequence ID" value="KAK1693165.1"/>
    <property type="molecule type" value="Genomic_DNA"/>
</dbReference>
<keyword evidence="4" id="KW-1185">Reference proteome</keyword>
<dbReference type="PROSITE" id="PS50090">
    <property type="entry name" value="MYB_LIKE"/>
    <property type="match status" value="1"/>
</dbReference>
<comment type="caution">
    <text evidence="3">The sequence shown here is derived from an EMBL/GenBank/DDBJ whole genome shotgun (WGS) entry which is preliminary data.</text>
</comment>
<dbReference type="Gene3D" id="1.10.246.220">
    <property type="match status" value="1"/>
</dbReference>
<dbReference type="InterPro" id="IPR009057">
    <property type="entry name" value="Homeodomain-like_sf"/>
</dbReference>
<evidence type="ECO:0000259" key="2">
    <source>
        <dbReference type="PROSITE" id="PS50090"/>
    </source>
</evidence>
<sequence>MDEDEVEIWGPISADPLYWPPSSNTIPLPSQMYMGMGVEGEAVQLQPALSFLHKLGGQSSLPQEIAIPAQLEKDGEAESHVLEHNSVPMFLQVLEAQQIEGSRRGRVDAARHWEGEQLLVSSHIPEATCKTALKEEVPADGACCFGVGWGPFLQQRVSSLGAILRQEPSEELNLGGRMEALDKGGQACHGASQVSQLVVPGSREHVLGTAAFEQPQDMTWRDQYYGDLILKENWKRGPRASRKRSLSPLNPPSLGHVTSRSRGGKSQPRTNNDHWKRKEVKKLVDGIERYGLAWTKVKKHYFPGQKGEKCAGSLPVRDPTNLKDKWRNLLRAYGVPSNSKIKRKPQVRTYLELDQETIDRIRGLAHLRGPKKSEQAI</sequence>
<dbReference type="PANTHER" id="PTHR47122">
    <property type="entry name" value="MYB-LIKE DNA-BINDING DOMAIN CONTAINING PROTEIN, EXPRESSED"/>
    <property type="match status" value="1"/>
</dbReference>